<comment type="caution">
    <text evidence="1">The sequence shown here is derived from an EMBL/GenBank/DDBJ whole genome shotgun (WGS) entry which is preliminary data.</text>
</comment>
<protein>
    <submittedName>
        <fullName evidence="1">Uncharacterized protein</fullName>
    </submittedName>
</protein>
<proteinExistence type="predicted"/>
<gene>
    <name evidence="1" type="ORF">BGZ97_005455</name>
</gene>
<dbReference type="Gene3D" id="3.80.10.10">
    <property type="entry name" value="Ribonuclease Inhibitor"/>
    <property type="match status" value="1"/>
</dbReference>
<evidence type="ECO:0000313" key="1">
    <source>
        <dbReference type="EMBL" id="KAG0292976.1"/>
    </source>
</evidence>
<dbReference type="InterPro" id="IPR032675">
    <property type="entry name" value="LRR_dom_sf"/>
</dbReference>
<dbReference type="EMBL" id="JAAAIN010002457">
    <property type="protein sequence ID" value="KAG0292976.1"/>
    <property type="molecule type" value="Genomic_DNA"/>
</dbReference>
<accession>A0A9P6UGE7</accession>
<feature type="non-terminal residue" evidence="1">
    <location>
        <position position="1"/>
    </location>
</feature>
<reference evidence="1" key="1">
    <citation type="journal article" date="2020" name="Fungal Divers.">
        <title>Resolving the Mortierellaceae phylogeny through synthesis of multi-gene phylogenetics and phylogenomics.</title>
        <authorList>
            <person name="Vandepol N."/>
            <person name="Liber J."/>
            <person name="Desiro A."/>
            <person name="Na H."/>
            <person name="Kennedy M."/>
            <person name="Barry K."/>
            <person name="Grigoriev I.V."/>
            <person name="Miller A.N."/>
            <person name="O'Donnell K."/>
            <person name="Stajich J.E."/>
            <person name="Bonito G."/>
        </authorList>
    </citation>
    <scope>NUCLEOTIDE SEQUENCE</scope>
    <source>
        <strain evidence="1">NVP60</strain>
    </source>
</reference>
<organism evidence="1 2">
    <name type="scientific">Linnemannia gamsii</name>
    <dbReference type="NCBI Taxonomy" id="64522"/>
    <lineage>
        <taxon>Eukaryota</taxon>
        <taxon>Fungi</taxon>
        <taxon>Fungi incertae sedis</taxon>
        <taxon>Mucoromycota</taxon>
        <taxon>Mortierellomycotina</taxon>
        <taxon>Mortierellomycetes</taxon>
        <taxon>Mortierellales</taxon>
        <taxon>Mortierellaceae</taxon>
        <taxon>Linnemannia</taxon>
    </lineage>
</organism>
<keyword evidence="2" id="KW-1185">Reference proteome</keyword>
<dbReference type="AlphaFoldDB" id="A0A9P6UGE7"/>
<dbReference type="Proteomes" id="UP000823405">
    <property type="component" value="Unassembled WGS sequence"/>
</dbReference>
<dbReference type="OrthoDB" id="2446972at2759"/>
<name>A0A9P6UGE7_9FUNG</name>
<sequence>INVLIPASESFIINTAASLTSLRHLSIGMGADDFLLCNLSTLLPNLESFIHTGPVHFDPVYLSTSSHINLRSLAFIEGVIIAHRLRAIVKAFPGLREISARAYYYDATIDAEEWEYFDHFSLQKITPLFANGLYGMWKARVRFPKVKSAVFTGSARLTLLPVVVASWVFPELDRLEAQNIVWEMDHVELEIGFTEPRYPTTELVLSGRDNFLVDKLILWFPFLVRLELGTIGGRVLSEIARICTFLVYTRFDLRGQCSIELCWVLASCSRLKECLGDGHIVTAEDIIRGPEWACLGLEKLDIDIQVTPENSGCSDFQPLNWIRHVGRCFLLKPRETNLSTQQEISNSIQRQIFAKLSRLRNLQEIGFGPRRMVDPRTWSDKKTAQLYMDLLRHNISNSLNFSQNSGLYLLVDSLPNLRKIELRRICESRAVGDSQQAWMLRRWMLNMTWQDPIYSVVAYRLS</sequence>
<evidence type="ECO:0000313" key="2">
    <source>
        <dbReference type="Proteomes" id="UP000823405"/>
    </source>
</evidence>